<feature type="binding site" evidence="8">
    <location>
        <begin position="41"/>
        <end position="43"/>
    </location>
    <ligand>
        <name>GTP</name>
        <dbReference type="ChEBI" id="CHEBI:37565"/>
    </ligand>
</feature>
<dbReference type="Gene3D" id="3.90.170.10">
    <property type="entry name" value="Adenylosuccinate Synthetase, subunit A, domain 3"/>
    <property type="match status" value="1"/>
</dbReference>
<comment type="function">
    <text evidence="8">Plays an important role in the de novo pathway of purine nucleotide biosynthesis. Catalyzes the first committed step in the biosynthesis of AMP from IMP.</text>
</comment>
<comment type="subcellular location">
    <subcellularLocation>
        <location evidence="8">Cytoplasm</location>
    </subcellularLocation>
</comment>
<dbReference type="InterPro" id="IPR033128">
    <property type="entry name" value="Adenylosuccin_syn_Lys_AS"/>
</dbReference>
<dbReference type="EC" id="6.3.4.4" evidence="8 10"/>
<dbReference type="GO" id="GO:0005737">
    <property type="term" value="C:cytoplasm"/>
    <property type="evidence" value="ECO:0007669"/>
    <property type="project" value="UniProtKB-SubCell"/>
</dbReference>
<keyword evidence="2 8" id="KW-0436">Ligase</keyword>
<accession>A0A803GC86</accession>
<dbReference type="InterPro" id="IPR001114">
    <property type="entry name" value="Adenylosuccinate_synthetase"/>
</dbReference>
<feature type="binding site" description="in other chain" evidence="8">
    <location>
        <position position="225"/>
    </location>
    <ligand>
        <name>IMP</name>
        <dbReference type="ChEBI" id="CHEBI:58053"/>
        <note>ligand shared between dimeric partners</note>
    </ligand>
</feature>
<feature type="binding site" description="in other chain" evidence="8">
    <location>
        <position position="240"/>
    </location>
    <ligand>
        <name>IMP</name>
        <dbReference type="ChEBI" id="CHEBI:58053"/>
        <note>ligand shared between dimeric partners</note>
    </ligand>
</feature>
<feature type="binding site" evidence="8">
    <location>
        <begin position="332"/>
        <end position="334"/>
    </location>
    <ligand>
        <name>GTP</name>
        <dbReference type="ChEBI" id="CHEBI:37565"/>
    </ligand>
</feature>
<dbReference type="InterPro" id="IPR042111">
    <property type="entry name" value="Adenylosuccinate_synth_dom3"/>
</dbReference>
<dbReference type="RefSeq" id="WP_157990808.1">
    <property type="nucleotide sequence ID" value="NZ_LR217737.1"/>
</dbReference>
<dbReference type="FunFam" id="3.90.170.10:FF:000001">
    <property type="entry name" value="Adenylosuccinate synthetase"/>
    <property type="match status" value="1"/>
</dbReference>
<keyword evidence="6 8" id="KW-0460">Magnesium</keyword>
<comment type="cofactor">
    <cofactor evidence="8">
        <name>Mg(2+)</name>
        <dbReference type="ChEBI" id="CHEBI:18420"/>
    </cofactor>
    <text evidence="8">Binds 1 Mg(2+) ion per subunit.</text>
</comment>
<dbReference type="InterPro" id="IPR042109">
    <property type="entry name" value="Adenylosuccinate_synth_dom1"/>
</dbReference>
<evidence type="ECO:0000313" key="12">
    <source>
        <dbReference type="Proteomes" id="UP000294289"/>
    </source>
</evidence>
<feature type="binding site" evidence="8">
    <location>
        <begin position="300"/>
        <end position="306"/>
    </location>
    <ligand>
        <name>substrate</name>
    </ligand>
</feature>
<feature type="binding site" description="in other chain" evidence="8">
    <location>
        <begin position="14"/>
        <end position="17"/>
    </location>
    <ligand>
        <name>IMP</name>
        <dbReference type="ChEBI" id="CHEBI:58053"/>
        <note>ligand shared between dimeric partners</note>
    </ligand>
</feature>
<dbReference type="CDD" id="cd03108">
    <property type="entry name" value="AdSS"/>
    <property type="match status" value="1"/>
</dbReference>
<dbReference type="EMBL" id="LR217737">
    <property type="protein sequence ID" value="VFP87355.1"/>
    <property type="molecule type" value="Genomic_DNA"/>
</dbReference>
<keyword evidence="7 8" id="KW-0342">GTP-binding</keyword>
<sequence length="432" mass="47708">MKKNIVVLGAQWGDEGKGKIIDILTERAKYVVRYQGGHNAGHTLVIDGEETVLHLIPSGILRKNVISIIGHGVVLSPFALLKEIKNLEQRGISVKNTLFISDACPLILDYHIALDIARETVRGLKAIGTTQRGIGPAYEDKVARRGLRVSDLFHKATLSSKLKDIMEYHNFQLVHYYKVKAVDYHQVLQNLITTADFITNMVIDVADILKCAQQRGDIIIFEGAQGALLDIDYGTYPYVTSSSTTLGGVASGSGINPCYLDCALGVIKSYSTRVGAGPFPTELFDETGDFLCKRGNEFGATTGRRRRTGWLDAVAIRKAVQINSLSSCCMTKIDVLDNLPEVKICVAYHMPDGRIVETTPLTTEDWEGIEPVYETMPGWQNVTFGAKYLKSLPREALNYIKRVEEITGVLIDIISTGPDRSQTIIVRHPLDI</sequence>
<dbReference type="FunFam" id="1.10.300.10:FF:000001">
    <property type="entry name" value="Adenylosuccinate synthetase"/>
    <property type="match status" value="1"/>
</dbReference>
<evidence type="ECO:0000256" key="5">
    <source>
        <dbReference type="ARBA" id="ARBA00022755"/>
    </source>
</evidence>
<dbReference type="Gene3D" id="3.40.440.10">
    <property type="entry name" value="Adenylosuccinate Synthetase, subunit A, domain 1"/>
    <property type="match status" value="1"/>
</dbReference>
<evidence type="ECO:0000256" key="8">
    <source>
        <dbReference type="HAMAP-Rule" id="MF_00011"/>
    </source>
</evidence>
<gene>
    <name evidence="8 11" type="primary">purA</name>
    <name evidence="11" type="ORF">ERCIPICE3303_102</name>
</gene>
<dbReference type="InterPro" id="IPR042110">
    <property type="entry name" value="Adenylosuccinate_synth_dom2"/>
</dbReference>
<feature type="binding site" description="in other chain" evidence="8">
    <location>
        <position position="304"/>
    </location>
    <ligand>
        <name>IMP</name>
        <dbReference type="ChEBI" id="CHEBI:58053"/>
        <note>ligand shared between dimeric partners</note>
    </ligand>
</feature>
<feature type="active site" description="Proton donor" evidence="8">
    <location>
        <position position="42"/>
    </location>
</feature>
<feature type="binding site" evidence="8">
    <location>
        <position position="14"/>
    </location>
    <ligand>
        <name>Mg(2+)</name>
        <dbReference type="ChEBI" id="CHEBI:18420"/>
    </ligand>
</feature>
<dbReference type="PANTHER" id="PTHR11846">
    <property type="entry name" value="ADENYLOSUCCINATE SYNTHETASE"/>
    <property type="match status" value="1"/>
</dbReference>
<evidence type="ECO:0000256" key="1">
    <source>
        <dbReference type="ARBA" id="ARBA00011738"/>
    </source>
</evidence>
<evidence type="ECO:0000256" key="4">
    <source>
        <dbReference type="ARBA" id="ARBA00022741"/>
    </source>
</evidence>
<dbReference type="GO" id="GO:0046040">
    <property type="term" value="P:IMP metabolic process"/>
    <property type="evidence" value="ECO:0007669"/>
    <property type="project" value="TreeGrafter"/>
</dbReference>
<comment type="similarity">
    <text evidence="8 10">Belongs to the adenylosuccinate synthetase family.</text>
</comment>
<reference evidence="11 12" key="1">
    <citation type="submission" date="2019-02" db="EMBL/GenBank/DDBJ databases">
        <authorList>
            <person name="Manzano-Marin A."/>
            <person name="Manzano-Marin A."/>
        </authorList>
    </citation>
    <scope>NUCLEOTIDE SEQUENCE [LARGE SCALE GENOMIC DNA]</scope>
    <source>
        <strain evidence="11 12">ErCipiceae</strain>
    </source>
</reference>
<comment type="catalytic activity">
    <reaction evidence="8 10">
        <text>IMP + L-aspartate + GTP = N(6)-(1,2-dicarboxyethyl)-AMP + GDP + phosphate + 2 H(+)</text>
        <dbReference type="Rhea" id="RHEA:15753"/>
        <dbReference type="ChEBI" id="CHEBI:15378"/>
        <dbReference type="ChEBI" id="CHEBI:29991"/>
        <dbReference type="ChEBI" id="CHEBI:37565"/>
        <dbReference type="ChEBI" id="CHEBI:43474"/>
        <dbReference type="ChEBI" id="CHEBI:57567"/>
        <dbReference type="ChEBI" id="CHEBI:58053"/>
        <dbReference type="ChEBI" id="CHEBI:58189"/>
        <dbReference type="EC" id="6.3.4.4"/>
    </reaction>
</comment>
<feature type="binding site" description="in other chain" evidence="8">
    <location>
        <begin position="39"/>
        <end position="42"/>
    </location>
    <ligand>
        <name>IMP</name>
        <dbReference type="ChEBI" id="CHEBI:58053"/>
        <note>ligand shared between dimeric partners</note>
    </ligand>
</feature>
<comment type="subunit">
    <text evidence="1 8">Homodimer.</text>
</comment>
<dbReference type="UniPathway" id="UPA00075">
    <property type="reaction ID" value="UER00335"/>
</dbReference>
<evidence type="ECO:0000256" key="9">
    <source>
        <dbReference type="PROSITE-ProRule" id="PRU10134"/>
    </source>
</evidence>
<proteinExistence type="inferred from homology"/>
<feature type="active site" evidence="9">
    <location>
        <position position="141"/>
    </location>
</feature>
<feature type="binding site" evidence="8">
    <location>
        <position position="306"/>
    </location>
    <ligand>
        <name>GTP</name>
        <dbReference type="ChEBI" id="CHEBI:37565"/>
    </ligand>
</feature>
<evidence type="ECO:0000256" key="7">
    <source>
        <dbReference type="ARBA" id="ARBA00023134"/>
    </source>
</evidence>
<dbReference type="PROSITE" id="PS00513">
    <property type="entry name" value="ADENYLOSUCCIN_SYN_2"/>
    <property type="match status" value="1"/>
</dbReference>
<feature type="binding site" evidence="8">
    <location>
        <begin position="13"/>
        <end position="19"/>
    </location>
    <ligand>
        <name>GTP</name>
        <dbReference type="ChEBI" id="CHEBI:37565"/>
    </ligand>
</feature>
<dbReference type="Gene3D" id="1.10.300.10">
    <property type="entry name" value="Adenylosuccinate Synthetase, subunit A, domain 2"/>
    <property type="match status" value="1"/>
</dbReference>
<dbReference type="InterPro" id="IPR018220">
    <property type="entry name" value="Adenylosuccin_syn_GTP-bd"/>
</dbReference>
<feature type="binding site" evidence="8">
    <location>
        <position position="41"/>
    </location>
    <ligand>
        <name>Mg(2+)</name>
        <dbReference type="ChEBI" id="CHEBI:18420"/>
    </ligand>
</feature>
<evidence type="ECO:0000256" key="6">
    <source>
        <dbReference type="ARBA" id="ARBA00022842"/>
    </source>
</evidence>
<feature type="binding site" evidence="8">
    <location>
        <begin position="415"/>
        <end position="417"/>
    </location>
    <ligand>
        <name>GTP</name>
        <dbReference type="ChEBI" id="CHEBI:37565"/>
    </ligand>
</feature>
<keyword evidence="4 8" id="KW-0547">Nucleotide-binding</keyword>
<dbReference type="Proteomes" id="UP000294289">
    <property type="component" value="Chromosome"/>
</dbReference>
<dbReference type="PANTHER" id="PTHR11846:SF0">
    <property type="entry name" value="ADENYLOSUCCINATE SYNTHETASE"/>
    <property type="match status" value="1"/>
</dbReference>
<dbReference type="PROSITE" id="PS01266">
    <property type="entry name" value="ADENYLOSUCCIN_SYN_1"/>
    <property type="match status" value="1"/>
</dbReference>
<keyword evidence="5 8" id="KW-0658">Purine biosynthesis</keyword>
<organism evidence="11 12">
    <name type="scientific">Candidatus Erwinia haradaeae</name>
    <dbReference type="NCBI Taxonomy" id="1922217"/>
    <lineage>
        <taxon>Bacteria</taxon>
        <taxon>Pseudomonadati</taxon>
        <taxon>Pseudomonadota</taxon>
        <taxon>Gammaproteobacteria</taxon>
        <taxon>Enterobacterales</taxon>
        <taxon>Erwiniaceae</taxon>
        <taxon>Erwinia</taxon>
    </lineage>
</organism>
<dbReference type="Pfam" id="PF00709">
    <property type="entry name" value="Adenylsucc_synt"/>
    <property type="match status" value="1"/>
</dbReference>
<keyword evidence="3 8" id="KW-0479">Metal-binding</keyword>
<feature type="binding site" evidence="8">
    <location>
        <position position="144"/>
    </location>
    <ligand>
        <name>IMP</name>
        <dbReference type="ChEBI" id="CHEBI:58053"/>
        <note>ligand shared between dimeric partners</note>
    </ligand>
</feature>
<name>A0A803GC86_9GAMM</name>
<evidence type="ECO:0000313" key="11">
    <source>
        <dbReference type="EMBL" id="VFP87355.1"/>
    </source>
</evidence>
<dbReference type="OrthoDB" id="9807553at2"/>
<dbReference type="HAMAP" id="MF_00011">
    <property type="entry name" value="Adenylosucc_synth"/>
    <property type="match status" value="1"/>
</dbReference>
<dbReference type="NCBIfam" id="NF002223">
    <property type="entry name" value="PRK01117.1"/>
    <property type="match status" value="1"/>
</dbReference>
<keyword evidence="8" id="KW-0963">Cytoplasm</keyword>
<evidence type="ECO:0000256" key="10">
    <source>
        <dbReference type="RuleBase" id="RU000520"/>
    </source>
</evidence>
<dbReference type="GO" id="GO:0005525">
    <property type="term" value="F:GTP binding"/>
    <property type="evidence" value="ECO:0007669"/>
    <property type="project" value="UniProtKB-UniRule"/>
</dbReference>
<evidence type="ECO:0000256" key="3">
    <source>
        <dbReference type="ARBA" id="ARBA00022723"/>
    </source>
</evidence>
<comment type="pathway">
    <text evidence="8 10">Purine metabolism; AMP biosynthesis via de novo pathway; AMP from IMP: step 1/2.</text>
</comment>
<protein>
    <recommendedName>
        <fullName evidence="8 10">Adenylosuccinate synthetase</fullName>
        <shortName evidence="8">AMPSase</shortName>
        <shortName evidence="8">AdSS</shortName>
        <ecNumber evidence="8 10">6.3.4.4</ecNumber>
    </recommendedName>
    <alternativeName>
        <fullName evidence="8">IMP--aspartate ligase</fullName>
    </alternativeName>
</protein>
<dbReference type="GO" id="GO:0000287">
    <property type="term" value="F:magnesium ion binding"/>
    <property type="evidence" value="ECO:0007669"/>
    <property type="project" value="UniProtKB-UniRule"/>
</dbReference>
<dbReference type="AlphaFoldDB" id="A0A803GC86"/>
<dbReference type="GO" id="GO:0044208">
    <property type="term" value="P:'de novo' AMP biosynthetic process"/>
    <property type="evidence" value="ECO:0007669"/>
    <property type="project" value="UniProtKB-UniRule"/>
</dbReference>
<dbReference type="InterPro" id="IPR027417">
    <property type="entry name" value="P-loop_NTPase"/>
</dbReference>
<dbReference type="GO" id="GO:0004019">
    <property type="term" value="F:adenylosuccinate synthase activity"/>
    <property type="evidence" value="ECO:0007669"/>
    <property type="project" value="UniProtKB-UniRule"/>
</dbReference>
<feature type="active site" description="Proton acceptor" evidence="8">
    <location>
        <position position="14"/>
    </location>
</feature>
<dbReference type="NCBIfam" id="TIGR00184">
    <property type="entry name" value="purA"/>
    <property type="match status" value="1"/>
</dbReference>
<dbReference type="SUPFAM" id="SSF52540">
    <property type="entry name" value="P-loop containing nucleoside triphosphate hydrolases"/>
    <property type="match status" value="1"/>
</dbReference>
<dbReference type="SMART" id="SM00788">
    <property type="entry name" value="Adenylsucc_synt"/>
    <property type="match status" value="1"/>
</dbReference>
<feature type="binding site" description="in other chain" evidence="8">
    <location>
        <position position="130"/>
    </location>
    <ligand>
        <name>IMP</name>
        <dbReference type="ChEBI" id="CHEBI:58053"/>
        <note>ligand shared between dimeric partners</note>
    </ligand>
</feature>
<evidence type="ECO:0000256" key="2">
    <source>
        <dbReference type="ARBA" id="ARBA00022598"/>
    </source>
</evidence>